<protein>
    <recommendedName>
        <fullName evidence="8">ATP synthase subunit delta</fullName>
    </recommendedName>
    <alternativeName>
        <fullName evidence="8">ATP synthase F(1) sector subunit delta</fullName>
    </alternativeName>
    <alternativeName>
        <fullName evidence="8">F-type ATPase subunit delta</fullName>
        <shortName evidence="8">F-ATPase subunit delta</shortName>
    </alternativeName>
</protein>
<reference evidence="10" key="1">
    <citation type="submission" date="2016-11" db="EMBL/GenBank/DDBJ databases">
        <authorList>
            <person name="Varghese N."/>
            <person name="Submissions S."/>
        </authorList>
    </citation>
    <scope>NUCLEOTIDE SEQUENCE [LARGE SCALE GENOMIC DNA]</scope>
    <source>
        <strain evidence="10">DSM 10124</strain>
    </source>
</reference>
<evidence type="ECO:0000256" key="7">
    <source>
        <dbReference type="ARBA" id="ARBA00023310"/>
    </source>
</evidence>
<evidence type="ECO:0000256" key="2">
    <source>
        <dbReference type="ARBA" id="ARBA00022448"/>
    </source>
</evidence>
<organism evidence="9 10">
    <name type="scientific">Caloramator proteoclasticus DSM 10124</name>
    <dbReference type="NCBI Taxonomy" id="1121262"/>
    <lineage>
        <taxon>Bacteria</taxon>
        <taxon>Bacillati</taxon>
        <taxon>Bacillota</taxon>
        <taxon>Clostridia</taxon>
        <taxon>Eubacteriales</taxon>
        <taxon>Clostridiaceae</taxon>
        <taxon>Caloramator</taxon>
    </lineage>
</organism>
<evidence type="ECO:0000313" key="9">
    <source>
        <dbReference type="EMBL" id="SHE29412.1"/>
    </source>
</evidence>
<dbReference type="SUPFAM" id="SSF47928">
    <property type="entry name" value="N-terminal domain of the delta subunit of the F1F0-ATP synthase"/>
    <property type="match status" value="1"/>
</dbReference>
<dbReference type="InterPro" id="IPR026015">
    <property type="entry name" value="ATP_synth_OSCP/delta_N_sf"/>
</dbReference>
<dbReference type="EMBL" id="FQVG01000001">
    <property type="protein sequence ID" value="SHE29412.1"/>
    <property type="molecule type" value="Genomic_DNA"/>
</dbReference>
<sequence>MHEIVAAKYAEALLEEAKITGNLKECVEDLDNFCKLLKENSQFYEFLVHPEIKDDEKINIINSSLKGKTPDELIRTIILLITHDRIEDIFLVNEEFKYKYYEYIGVKFALVKTAIKLNDEEIEALRSKLKRKYNCDIEIENIVDESLIGGVYLKVSDETIDETVKGRLERIKKQLLKKDEVII</sequence>
<dbReference type="GO" id="GO:0046933">
    <property type="term" value="F:proton-transporting ATP synthase activity, rotational mechanism"/>
    <property type="evidence" value="ECO:0007669"/>
    <property type="project" value="UniProtKB-UniRule"/>
</dbReference>
<comment type="subcellular location">
    <subcellularLocation>
        <location evidence="8">Cell membrane</location>
        <topology evidence="8">Peripheral membrane protein</topology>
    </subcellularLocation>
    <subcellularLocation>
        <location evidence="1">Membrane</location>
    </subcellularLocation>
</comment>
<keyword evidence="5 8" id="KW-0472">Membrane</keyword>
<dbReference type="Proteomes" id="UP000184423">
    <property type="component" value="Unassembled WGS sequence"/>
</dbReference>
<proteinExistence type="inferred from homology"/>
<dbReference type="PRINTS" id="PR00125">
    <property type="entry name" value="ATPASEDELTA"/>
</dbReference>
<dbReference type="GO" id="GO:0005886">
    <property type="term" value="C:plasma membrane"/>
    <property type="evidence" value="ECO:0007669"/>
    <property type="project" value="UniProtKB-SubCell"/>
</dbReference>
<comment type="function">
    <text evidence="8">This protein is part of the stalk that links CF(0) to CF(1). It either transmits conformational changes from CF(0) to CF(1) or is implicated in proton conduction.</text>
</comment>
<evidence type="ECO:0000256" key="1">
    <source>
        <dbReference type="ARBA" id="ARBA00004370"/>
    </source>
</evidence>
<evidence type="ECO:0000313" key="10">
    <source>
        <dbReference type="Proteomes" id="UP000184423"/>
    </source>
</evidence>
<dbReference type="Gene3D" id="1.10.520.20">
    <property type="entry name" value="N-terminal domain of the delta subunit of the F1F0-ATP synthase"/>
    <property type="match status" value="1"/>
</dbReference>
<keyword evidence="7 8" id="KW-0066">ATP synthesis</keyword>
<comment type="function">
    <text evidence="8">F(1)F(0) ATP synthase produces ATP from ADP in the presence of a proton or sodium gradient. F-type ATPases consist of two structural domains, F(1) containing the extramembraneous catalytic core and F(0) containing the membrane proton channel, linked together by a central stalk and a peripheral stalk. During catalysis, ATP synthesis in the catalytic domain of F(1) is coupled via a rotary mechanism of the central stalk subunits to proton translocation.</text>
</comment>
<dbReference type="AlphaFoldDB" id="A0A1M4SB48"/>
<accession>A0A1M4SB48</accession>
<dbReference type="PANTHER" id="PTHR11910">
    <property type="entry name" value="ATP SYNTHASE DELTA CHAIN"/>
    <property type="match status" value="1"/>
</dbReference>
<comment type="similarity">
    <text evidence="8">Belongs to the ATPase delta chain family.</text>
</comment>
<keyword evidence="8" id="KW-1003">Cell membrane</keyword>
<keyword evidence="6 8" id="KW-0139">CF(1)</keyword>
<dbReference type="PROSITE" id="PS00389">
    <property type="entry name" value="ATPASE_DELTA"/>
    <property type="match status" value="1"/>
</dbReference>
<keyword evidence="10" id="KW-1185">Reference proteome</keyword>
<evidence type="ECO:0000256" key="6">
    <source>
        <dbReference type="ARBA" id="ARBA00023196"/>
    </source>
</evidence>
<dbReference type="InterPro" id="IPR020781">
    <property type="entry name" value="ATPase_OSCP/d_CS"/>
</dbReference>
<dbReference type="RefSeq" id="WP_073247596.1">
    <property type="nucleotide sequence ID" value="NZ_FQVG01000001.1"/>
</dbReference>
<dbReference type="InterPro" id="IPR000711">
    <property type="entry name" value="ATPase_OSCP/dsu"/>
</dbReference>
<keyword evidence="4 8" id="KW-0406">Ion transport</keyword>
<keyword evidence="3 8" id="KW-0375">Hydrogen ion transport</keyword>
<evidence type="ECO:0000256" key="5">
    <source>
        <dbReference type="ARBA" id="ARBA00023136"/>
    </source>
</evidence>
<dbReference type="GO" id="GO:0045259">
    <property type="term" value="C:proton-transporting ATP synthase complex"/>
    <property type="evidence" value="ECO:0007669"/>
    <property type="project" value="UniProtKB-KW"/>
</dbReference>
<gene>
    <name evidence="8" type="primary">atpH</name>
    <name evidence="9" type="ORF">SAMN02746091_00099</name>
</gene>
<evidence type="ECO:0000256" key="3">
    <source>
        <dbReference type="ARBA" id="ARBA00022781"/>
    </source>
</evidence>
<evidence type="ECO:0000256" key="4">
    <source>
        <dbReference type="ARBA" id="ARBA00023065"/>
    </source>
</evidence>
<keyword evidence="2 8" id="KW-0813">Transport</keyword>
<name>A0A1M4SB48_9CLOT</name>
<evidence type="ECO:0000256" key="8">
    <source>
        <dbReference type="HAMAP-Rule" id="MF_01416"/>
    </source>
</evidence>
<dbReference type="Pfam" id="PF00213">
    <property type="entry name" value="OSCP"/>
    <property type="match status" value="1"/>
</dbReference>
<dbReference type="NCBIfam" id="TIGR01145">
    <property type="entry name" value="ATP_synt_delta"/>
    <property type="match status" value="1"/>
</dbReference>
<dbReference type="HAMAP" id="MF_01416">
    <property type="entry name" value="ATP_synth_delta_bact"/>
    <property type="match status" value="1"/>
</dbReference>